<dbReference type="AlphaFoldDB" id="A0A833R599"/>
<evidence type="ECO:0000313" key="6">
    <source>
        <dbReference type="Proteomes" id="UP000623129"/>
    </source>
</evidence>
<dbReference type="Gene3D" id="3.30.70.330">
    <property type="match status" value="2"/>
</dbReference>
<feature type="domain" description="RRM" evidence="4">
    <location>
        <begin position="102"/>
        <end position="180"/>
    </location>
</feature>
<evidence type="ECO:0000256" key="1">
    <source>
        <dbReference type="ARBA" id="ARBA00022884"/>
    </source>
</evidence>
<evidence type="ECO:0000256" key="2">
    <source>
        <dbReference type="PROSITE-ProRule" id="PRU00176"/>
    </source>
</evidence>
<dbReference type="PROSITE" id="PS50102">
    <property type="entry name" value="RRM"/>
    <property type="match status" value="2"/>
</dbReference>
<dbReference type="SMART" id="SM00360">
    <property type="entry name" value="RRM"/>
    <property type="match status" value="2"/>
</dbReference>
<dbReference type="GO" id="GO:1990904">
    <property type="term" value="C:ribonucleoprotein complex"/>
    <property type="evidence" value="ECO:0007669"/>
    <property type="project" value="UniProtKB-KW"/>
</dbReference>
<dbReference type="Pfam" id="PF00076">
    <property type="entry name" value="RRM_1"/>
    <property type="match status" value="2"/>
</dbReference>
<keyword evidence="6" id="KW-1185">Reference proteome</keyword>
<dbReference type="InterPro" id="IPR050502">
    <property type="entry name" value="Euk_RNA-bind_prot"/>
</dbReference>
<feature type="compositionally biased region" description="Polar residues" evidence="3">
    <location>
        <begin position="290"/>
        <end position="309"/>
    </location>
</feature>
<dbReference type="GO" id="GO:0003729">
    <property type="term" value="F:mRNA binding"/>
    <property type="evidence" value="ECO:0007669"/>
    <property type="project" value="TreeGrafter"/>
</dbReference>
<comment type="caution">
    <text evidence="5">The sequence shown here is derived from an EMBL/GenBank/DDBJ whole genome shotgun (WGS) entry which is preliminary data.</text>
</comment>
<dbReference type="PANTHER" id="PTHR48025:SF11">
    <property type="entry name" value="RNA-BINDING PROTEIN CP33, CHLOROPLASTIC"/>
    <property type="match status" value="1"/>
</dbReference>
<dbReference type="SUPFAM" id="SSF54928">
    <property type="entry name" value="RNA-binding domain, RBD"/>
    <property type="match status" value="2"/>
</dbReference>
<protein>
    <submittedName>
        <fullName evidence="5">Ribonucleoprotein</fullName>
    </submittedName>
</protein>
<dbReference type="GO" id="GO:0009535">
    <property type="term" value="C:chloroplast thylakoid membrane"/>
    <property type="evidence" value="ECO:0007669"/>
    <property type="project" value="TreeGrafter"/>
</dbReference>
<keyword evidence="5" id="KW-0687">Ribonucleoprotein</keyword>
<reference evidence="5" key="1">
    <citation type="submission" date="2020-01" db="EMBL/GenBank/DDBJ databases">
        <title>Genome sequence of Kobresia littledalei, the first chromosome-level genome in the family Cyperaceae.</title>
        <authorList>
            <person name="Qu G."/>
        </authorList>
    </citation>
    <scope>NUCLEOTIDE SEQUENCE</scope>
    <source>
        <strain evidence="5">C.B.Clarke</strain>
        <tissue evidence="5">Leaf</tissue>
    </source>
</reference>
<organism evidence="5 6">
    <name type="scientific">Carex littledalei</name>
    <dbReference type="NCBI Taxonomy" id="544730"/>
    <lineage>
        <taxon>Eukaryota</taxon>
        <taxon>Viridiplantae</taxon>
        <taxon>Streptophyta</taxon>
        <taxon>Embryophyta</taxon>
        <taxon>Tracheophyta</taxon>
        <taxon>Spermatophyta</taxon>
        <taxon>Magnoliopsida</taxon>
        <taxon>Liliopsida</taxon>
        <taxon>Poales</taxon>
        <taxon>Cyperaceae</taxon>
        <taxon>Cyperoideae</taxon>
        <taxon>Cariceae</taxon>
        <taxon>Carex</taxon>
        <taxon>Carex subgen. Euthyceras</taxon>
    </lineage>
</organism>
<name>A0A833R599_9POAL</name>
<dbReference type="OrthoDB" id="439808at2759"/>
<dbReference type="EMBL" id="SWLB01000014">
    <property type="protein sequence ID" value="KAF3329824.1"/>
    <property type="molecule type" value="Genomic_DNA"/>
</dbReference>
<dbReference type="GO" id="GO:1901259">
    <property type="term" value="P:chloroplast rRNA processing"/>
    <property type="evidence" value="ECO:0007669"/>
    <property type="project" value="TreeGrafter"/>
</dbReference>
<evidence type="ECO:0000259" key="4">
    <source>
        <dbReference type="PROSITE" id="PS50102"/>
    </source>
</evidence>
<dbReference type="InterPro" id="IPR000504">
    <property type="entry name" value="RRM_dom"/>
</dbReference>
<feature type="region of interest" description="Disordered" evidence="3">
    <location>
        <begin position="280"/>
        <end position="309"/>
    </location>
</feature>
<dbReference type="InterPro" id="IPR012677">
    <property type="entry name" value="Nucleotide-bd_a/b_plait_sf"/>
</dbReference>
<feature type="compositionally biased region" description="Low complexity" evidence="3">
    <location>
        <begin position="280"/>
        <end position="289"/>
    </location>
</feature>
<feature type="domain" description="RRM" evidence="4">
    <location>
        <begin position="204"/>
        <end position="282"/>
    </location>
</feature>
<dbReference type="PANTHER" id="PTHR48025">
    <property type="entry name" value="OS02G0815200 PROTEIN"/>
    <property type="match status" value="1"/>
</dbReference>
<dbReference type="InterPro" id="IPR035979">
    <property type="entry name" value="RBD_domain_sf"/>
</dbReference>
<evidence type="ECO:0000313" key="5">
    <source>
        <dbReference type="EMBL" id="KAF3329824.1"/>
    </source>
</evidence>
<proteinExistence type="predicted"/>
<dbReference type="Proteomes" id="UP000623129">
    <property type="component" value="Unassembled WGS sequence"/>
</dbReference>
<evidence type="ECO:0000256" key="3">
    <source>
        <dbReference type="SAM" id="MobiDB-lite"/>
    </source>
</evidence>
<accession>A0A833R599</accession>
<gene>
    <name evidence="5" type="ORF">FCM35_KLT05155</name>
</gene>
<sequence>MATVTLRSLHAIPSITATPTAGLKYQKCPSLSSPFSKTFFLTKQKPLPLQISPLTAWRISAYASAPYTQEEEEIENQTGEEVVLVPVQPAKAEPKRLKKDRARLYVGNLPYSATSNELAELFSEAGTVTTADVVYDRVTDRSRGFGFVTMATVEEANEAIRMFDGSQLGGRSIRVNFPEVPRGAEREVLTVSSRPSKGYVDSPHKIYAGNLGWGVNSEMLQQAFSNQSGLLGAKVIFDRETGLSRGFGFVSFASAEDAQAALESMDGVEVEGRPLRLKFSHSSSASNSSLQETVTKMQESSLETSSVSV</sequence>
<keyword evidence="1 2" id="KW-0694">RNA-binding</keyword>